<protein>
    <submittedName>
        <fullName evidence="2">Glycosyl transferase, family 8</fullName>
    </submittedName>
</protein>
<keyword evidence="3" id="KW-1185">Reference proteome</keyword>
<feature type="compositionally biased region" description="Basic and acidic residues" evidence="1">
    <location>
        <begin position="460"/>
        <end position="474"/>
    </location>
</feature>
<dbReference type="PANTHER" id="PTHR11183">
    <property type="entry name" value="GLYCOGENIN SUBFAMILY MEMBER"/>
    <property type="match status" value="1"/>
</dbReference>
<feature type="compositionally biased region" description="Low complexity" evidence="1">
    <location>
        <begin position="312"/>
        <end position="323"/>
    </location>
</feature>
<sequence>MFLDFGSVETEGSGTKWVFPEEFVHTPNCFVTLVMKGDGYVAGASVLAESIRHNGNASDTVCLIDSSVSDDGIKVLSAAFSHVVRVSLQEHSVTMPNWDRFKTLYDWLPACFTKLACLRLHPYSKVLFLDADMICLGVVDHVFALSAPAGVMMTRKNAGLPHGSPVTEQDLTDSMLKSYGMSGACWLLSPSEEDHKAMVAELDACGNLKYGSKTFCAGPDEQLVSQYYMKDPNDQGLQAPRMFTPWTNISRVFNCVSWQKADVESGKLPLLDLPEMAPRDCVMPTDHRRYSVDDQGVPVLRPCKDGQMGGVAAEDAAAPADEPTAPPADEPTAPPADEPTAPPADTEGEREGEGEGDVAMGTVSSGRSAAVDPAVAVRFLHYVTEKPWNADPEAPAQEKKQLWPDYVAWYESLARLKSGFGDDSNLIEAGQKLLPTSFSPEQFVSQEDADIAFGKQAPKRPREEDGERGPDTKRTPAKPRHRLVYTRADRDKRERARIEKEREEYEKREAAREKDRYEVWLAKKEAKRQREYEAAREERRSRQDYRDDEYDRERYDGHRRRNSAREEEEANERDRDRYRYDRRSESDREPRRERDDRR</sequence>
<evidence type="ECO:0000313" key="3">
    <source>
        <dbReference type="Proteomes" id="UP000265618"/>
    </source>
</evidence>
<dbReference type="Proteomes" id="UP000265618">
    <property type="component" value="Unassembled WGS sequence"/>
</dbReference>
<accession>A0A9K3CUB7</accession>
<gene>
    <name evidence="2" type="ORF">KIPB_003357</name>
</gene>
<feature type="region of interest" description="Disordered" evidence="1">
    <location>
        <begin position="525"/>
        <end position="598"/>
    </location>
</feature>
<name>A0A9K3CUB7_9EUKA</name>
<dbReference type="EMBL" id="BDIP01000637">
    <property type="protein sequence ID" value="GIQ82255.1"/>
    <property type="molecule type" value="Genomic_DNA"/>
</dbReference>
<evidence type="ECO:0000313" key="2">
    <source>
        <dbReference type="EMBL" id="GIQ82255.1"/>
    </source>
</evidence>
<reference evidence="2 3" key="1">
    <citation type="journal article" date="2018" name="PLoS ONE">
        <title>The draft genome of Kipferlia bialata reveals reductive genome evolution in fornicate parasites.</title>
        <authorList>
            <person name="Tanifuji G."/>
            <person name="Takabayashi S."/>
            <person name="Kume K."/>
            <person name="Takagi M."/>
            <person name="Nakayama T."/>
            <person name="Kamikawa R."/>
            <person name="Inagaki Y."/>
            <person name="Hashimoto T."/>
        </authorList>
    </citation>
    <scope>NUCLEOTIDE SEQUENCE [LARGE SCALE GENOMIC DNA]</scope>
    <source>
        <strain evidence="2">NY0173</strain>
    </source>
</reference>
<dbReference type="InterPro" id="IPR050587">
    <property type="entry name" value="GNT1/Glycosyltrans_8"/>
</dbReference>
<dbReference type="OrthoDB" id="2014201at2759"/>
<feature type="compositionally biased region" description="Basic residues" evidence="1">
    <location>
        <begin position="475"/>
        <end position="484"/>
    </location>
</feature>
<feature type="compositionally biased region" description="Pro residues" evidence="1">
    <location>
        <begin position="324"/>
        <end position="342"/>
    </location>
</feature>
<dbReference type="SUPFAM" id="SSF53448">
    <property type="entry name" value="Nucleotide-diphospho-sugar transferases"/>
    <property type="match status" value="1"/>
</dbReference>
<feature type="region of interest" description="Disordered" evidence="1">
    <location>
        <begin position="288"/>
        <end position="365"/>
    </location>
</feature>
<feature type="compositionally biased region" description="Basic and acidic residues" evidence="1">
    <location>
        <begin position="572"/>
        <end position="598"/>
    </location>
</feature>
<feature type="region of interest" description="Disordered" evidence="1">
    <location>
        <begin position="444"/>
        <end position="513"/>
    </location>
</feature>
<evidence type="ECO:0000256" key="1">
    <source>
        <dbReference type="SAM" id="MobiDB-lite"/>
    </source>
</evidence>
<dbReference type="Gene3D" id="3.90.550.10">
    <property type="entry name" value="Spore Coat Polysaccharide Biosynthesis Protein SpsA, Chain A"/>
    <property type="match status" value="1"/>
</dbReference>
<organism evidence="2 3">
    <name type="scientific">Kipferlia bialata</name>
    <dbReference type="NCBI Taxonomy" id="797122"/>
    <lineage>
        <taxon>Eukaryota</taxon>
        <taxon>Metamonada</taxon>
        <taxon>Carpediemonas-like organisms</taxon>
        <taxon>Kipferlia</taxon>
    </lineage>
</organism>
<feature type="compositionally biased region" description="Basic and acidic residues" evidence="1">
    <location>
        <begin position="525"/>
        <end position="556"/>
    </location>
</feature>
<dbReference type="InterPro" id="IPR029044">
    <property type="entry name" value="Nucleotide-diphossugar_trans"/>
</dbReference>
<dbReference type="InterPro" id="IPR002495">
    <property type="entry name" value="Glyco_trans_8"/>
</dbReference>
<comment type="caution">
    <text evidence="2">The sequence shown here is derived from an EMBL/GenBank/DDBJ whole genome shotgun (WGS) entry which is preliminary data.</text>
</comment>
<feature type="compositionally biased region" description="Basic and acidic residues" evidence="1">
    <location>
        <begin position="487"/>
        <end position="513"/>
    </location>
</feature>
<keyword evidence="2" id="KW-0808">Transferase</keyword>
<dbReference type="AlphaFoldDB" id="A0A9K3CUB7"/>
<dbReference type="GO" id="GO:0016757">
    <property type="term" value="F:glycosyltransferase activity"/>
    <property type="evidence" value="ECO:0007669"/>
    <property type="project" value="InterPro"/>
</dbReference>
<dbReference type="Pfam" id="PF01501">
    <property type="entry name" value="Glyco_transf_8"/>
    <property type="match status" value="1"/>
</dbReference>
<proteinExistence type="predicted"/>